<dbReference type="PANTHER" id="PTHR43695:SF2">
    <property type="entry name" value="PUTATIVE (AFU_ORTHOLOGUE AFUA_2G17250)-RELATED"/>
    <property type="match status" value="1"/>
</dbReference>
<dbReference type="InterPro" id="IPR037459">
    <property type="entry name" value="RhgT-like"/>
</dbReference>
<proteinExistence type="predicted"/>
<evidence type="ECO:0000259" key="1">
    <source>
        <dbReference type="Pfam" id="PF13472"/>
    </source>
</evidence>
<dbReference type="Proteomes" id="UP001152533">
    <property type="component" value="Unassembled WGS sequence"/>
</dbReference>
<dbReference type="PANTHER" id="PTHR43695">
    <property type="entry name" value="PUTATIVE (AFU_ORTHOLOGUE AFUA_2G17250)-RELATED"/>
    <property type="match status" value="1"/>
</dbReference>
<sequence>IYRATTFTIMKLAMVASVLLAAANFGIATILPERATKPPYFILIGDSTVTANAGWGTGFLDYLTGDAKGENRAKSGTSTSSWQSNGRWKDLLETIEEVKEEYRPIVPMQFGHNDQKYLSLDEYRAYIVQMVTDIQDAGGKAIVITPLTRRLFVDGKVREDFVEWRGKAIAAAKDAGAYYLDLTLASTNYVNAIGQENAQYYNYGDAGTDRTHLNSAGSKVFGRMVLDLLLQKRSDLSEYFTSNDALSKLIAAGDFATGDE</sequence>
<dbReference type="InterPro" id="IPR036514">
    <property type="entry name" value="SGNH_hydro_sf"/>
</dbReference>
<evidence type="ECO:0000313" key="3">
    <source>
        <dbReference type="Proteomes" id="UP001152533"/>
    </source>
</evidence>
<feature type="non-terminal residue" evidence="2">
    <location>
        <position position="260"/>
    </location>
</feature>
<organism evidence="2 3">
    <name type="scientific">Colletotrichum noveboracense</name>
    <dbReference type="NCBI Taxonomy" id="2664923"/>
    <lineage>
        <taxon>Eukaryota</taxon>
        <taxon>Fungi</taxon>
        <taxon>Dikarya</taxon>
        <taxon>Ascomycota</taxon>
        <taxon>Pezizomycotina</taxon>
        <taxon>Sordariomycetes</taxon>
        <taxon>Hypocreomycetidae</taxon>
        <taxon>Glomerellales</taxon>
        <taxon>Glomerellaceae</taxon>
        <taxon>Colletotrichum</taxon>
        <taxon>Colletotrichum gloeosporioides species complex</taxon>
    </lineage>
</organism>
<comment type="caution">
    <text evidence="2">The sequence shown here is derived from an EMBL/GenBank/DDBJ whole genome shotgun (WGS) entry which is preliminary data.</text>
</comment>
<dbReference type="InterPro" id="IPR013830">
    <property type="entry name" value="SGNH_hydro"/>
</dbReference>
<name>A0A9W4RYT3_9PEZI</name>
<dbReference type="AlphaFoldDB" id="A0A9W4RYT3"/>
<accession>A0A9W4RYT3</accession>
<dbReference type="SUPFAM" id="SSF52266">
    <property type="entry name" value="SGNH hydrolase"/>
    <property type="match status" value="1"/>
</dbReference>
<reference evidence="2" key="1">
    <citation type="submission" date="2022-08" db="EMBL/GenBank/DDBJ databases">
        <authorList>
            <person name="Giroux E."/>
            <person name="Giroux E."/>
        </authorList>
    </citation>
    <scope>NUCLEOTIDE SEQUENCE</scope>
    <source>
        <strain evidence="2">H1091258</strain>
    </source>
</reference>
<dbReference type="Pfam" id="PF13472">
    <property type="entry name" value="Lipase_GDSL_2"/>
    <property type="match status" value="1"/>
</dbReference>
<dbReference type="GO" id="GO:0016787">
    <property type="term" value="F:hydrolase activity"/>
    <property type="evidence" value="ECO:0007669"/>
    <property type="project" value="InterPro"/>
</dbReference>
<protein>
    <recommendedName>
        <fullName evidence="1">SGNH hydrolase-type esterase domain-containing protein</fullName>
    </recommendedName>
</protein>
<dbReference type="EMBL" id="CAMGZC010000958">
    <property type="protein sequence ID" value="CAI0650888.1"/>
    <property type="molecule type" value="Genomic_DNA"/>
</dbReference>
<feature type="domain" description="SGNH hydrolase-type esterase" evidence="1">
    <location>
        <begin position="44"/>
        <end position="219"/>
    </location>
</feature>
<keyword evidence="3" id="KW-1185">Reference proteome</keyword>
<dbReference type="Gene3D" id="3.40.50.1110">
    <property type="entry name" value="SGNH hydrolase"/>
    <property type="match status" value="1"/>
</dbReference>
<gene>
    <name evidence="2" type="ORF">CGXH109_LOCUS100664</name>
</gene>
<evidence type="ECO:0000313" key="2">
    <source>
        <dbReference type="EMBL" id="CAI0650888.1"/>
    </source>
</evidence>